<reference evidence="2" key="1">
    <citation type="submission" date="2015-01" db="EMBL/GenBank/DDBJ databases">
        <title>The Genome Sequence of Cladophialophora bantiana CBS 173.52.</title>
        <authorList>
            <consortium name="The Broad Institute Genomics Platform"/>
            <person name="Cuomo C."/>
            <person name="de Hoog S."/>
            <person name="Gorbushina A."/>
            <person name="Stielow B."/>
            <person name="Teixiera M."/>
            <person name="Abouelleil A."/>
            <person name="Chapman S.B."/>
            <person name="Priest M."/>
            <person name="Young S.K."/>
            <person name="Wortman J."/>
            <person name="Nusbaum C."/>
            <person name="Birren B."/>
        </authorList>
    </citation>
    <scope>NUCLEOTIDE SEQUENCE [LARGE SCALE GENOMIC DNA]</scope>
    <source>
        <strain evidence="2">CBS 173.52</strain>
    </source>
</reference>
<evidence type="ECO:0000313" key="2">
    <source>
        <dbReference type="EMBL" id="KIW87053.1"/>
    </source>
</evidence>
<protein>
    <submittedName>
        <fullName evidence="2">Uncharacterized protein</fullName>
    </submittedName>
</protein>
<evidence type="ECO:0000313" key="3">
    <source>
        <dbReference type="Proteomes" id="UP000053789"/>
    </source>
</evidence>
<organism evidence="2 3">
    <name type="scientific">Cladophialophora bantiana (strain ATCC 10958 / CBS 173.52 / CDC B-1940 / NIH 8579)</name>
    <name type="common">Xylohypha bantiana</name>
    <dbReference type="NCBI Taxonomy" id="1442370"/>
    <lineage>
        <taxon>Eukaryota</taxon>
        <taxon>Fungi</taxon>
        <taxon>Dikarya</taxon>
        <taxon>Ascomycota</taxon>
        <taxon>Pezizomycotina</taxon>
        <taxon>Eurotiomycetes</taxon>
        <taxon>Chaetothyriomycetidae</taxon>
        <taxon>Chaetothyriales</taxon>
        <taxon>Herpotrichiellaceae</taxon>
        <taxon>Cladophialophora</taxon>
    </lineage>
</organism>
<dbReference type="RefSeq" id="XP_016613722.1">
    <property type="nucleotide sequence ID" value="XM_016770056.1"/>
</dbReference>
<sequence length="113" mass="12575">MTRQPPDLRASATQMLVRVFHGEELSIPRRQVGTIPDPGSAPEASQASEQHNLGPKLQSPSLKALAPGVDNLKPVDKALPKLMPKDNVARRVIRTRLAENKRRWDPLGPRRFT</sequence>
<dbReference type="EMBL" id="KN847007">
    <property type="protein sequence ID" value="KIW87053.1"/>
    <property type="molecule type" value="Genomic_DNA"/>
</dbReference>
<accession>A0A0D2H1E9</accession>
<dbReference type="GeneID" id="27705278"/>
<feature type="region of interest" description="Disordered" evidence="1">
    <location>
        <begin position="27"/>
        <end position="69"/>
    </location>
</feature>
<dbReference type="HOGENOM" id="CLU_2133241_0_0_1"/>
<dbReference type="AlphaFoldDB" id="A0A0D2H1E9"/>
<keyword evidence="3" id="KW-1185">Reference proteome</keyword>
<name>A0A0D2H1E9_CLAB1</name>
<dbReference type="Proteomes" id="UP000053789">
    <property type="component" value="Unassembled WGS sequence"/>
</dbReference>
<evidence type="ECO:0000256" key="1">
    <source>
        <dbReference type="SAM" id="MobiDB-lite"/>
    </source>
</evidence>
<dbReference type="VEuPathDB" id="FungiDB:Z519_12350"/>
<gene>
    <name evidence="2" type="ORF">Z519_12350</name>
</gene>
<proteinExistence type="predicted"/>